<keyword evidence="2" id="KW-1185">Reference proteome</keyword>
<evidence type="ECO:0000313" key="2">
    <source>
        <dbReference type="Proteomes" id="UP000007755"/>
    </source>
</evidence>
<dbReference type="InParanoid" id="F4X4M0"/>
<organism evidence="2">
    <name type="scientific">Acromyrmex echinatior</name>
    <name type="common">Panamanian leafcutter ant</name>
    <name type="synonym">Acromyrmex octospinosus echinatior</name>
    <dbReference type="NCBI Taxonomy" id="103372"/>
    <lineage>
        <taxon>Eukaryota</taxon>
        <taxon>Metazoa</taxon>
        <taxon>Ecdysozoa</taxon>
        <taxon>Arthropoda</taxon>
        <taxon>Hexapoda</taxon>
        <taxon>Insecta</taxon>
        <taxon>Pterygota</taxon>
        <taxon>Neoptera</taxon>
        <taxon>Endopterygota</taxon>
        <taxon>Hymenoptera</taxon>
        <taxon>Apocrita</taxon>
        <taxon>Aculeata</taxon>
        <taxon>Formicoidea</taxon>
        <taxon>Formicidae</taxon>
        <taxon>Myrmicinae</taxon>
        <taxon>Acromyrmex</taxon>
    </lineage>
</organism>
<sequence>MDLWVNNLEDSISEKEIAEAVSKVEGCTPDNVKVGTRRTSLSRLGVSAMSRPGRKEELTTEVFSVVGDQESEPLPPLWGHEVG</sequence>
<dbReference type="EMBL" id="GL888664">
    <property type="protein sequence ID" value="EGI58600.1"/>
    <property type="molecule type" value="Genomic_DNA"/>
</dbReference>
<dbReference type="Proteomes" id="UP000007755">
    <property type="component" value="Unassembled WGS sequence"/>
</dbReference>
<dbReference type="AlphaFoldDB" id="F4X4M0"/>
<evidence type="ECO:0000313" key="1">
    <source>
        <dbReference type="EMBL" id="EGI58600.1"/>
    </source>
</evidence>
<proteinExistence type="predicted"/>
<accession>F4X4M0</accession>
<gene>
    <name evidence="1" type="ORF">G5I_13286</name>
</gene>
<reference evidence="1" key="1">
    <citation type="submission" date="2011-02" db="EMBL/GenBank/DDBJ databases">
        <title>The genome of the leaf-cutting ant Acromyrmex echinatior suggests key adaptations to social evolution and fungus farming.</title>
        <authorList>
            <person name="Nygaard S."/>
            <person name="Zhang G."/>
        </authorList>
    </citation>
    <scope>NUCLEOTIDE SEQUENCE</scope>
</reference>
<name>F4X4M0_ACREC</name>
<protein>
    <submittedName>
        <fullName evidence="1">Uncharacterized protein</fullName>
    </submittedName>
</protein>